<dbReference type="RefSeq" id="XP_022488729.1">
    <property type="nucleotide sequence ID" value="XM_022631391.1"/>
</dbReference>
<dbReference type="GeneID" id="34576125"/>
<comment type="caution">
    <text evidence="2">The sequence shown here is derived from an EMBL/GenBank/DDBJ whole genome shotgun (WGS) entry which is preliminary data.</text>
</comment>
<evidence type="ECO:0000313" key="2">
    <source>
        <dbReference type="EMBL" id="OGE53290.1"/>
    </source>
</evidence>
<dbReference type="EMBL" id="LXJU01000008">
    <property type="protein sequence ID" value="OGE53290.1"/>
    <property type="molecule type" value="Genomic_DNA"/>
</dbReference>
<dbReference type="AlphaFoldDB" id="A0A1F5LJU1"/>
<dbReference type="InterPro" id="IPR025363">
    <property type="entry name" value="DUF4267"/>
</dbReference>
<accession>A0A1F5LJU1</accession>
<feature type="transmembrane region" description="Helical" evidence="1">
    <location>
        <begin position="12"/>
        <end position="35"/>
    </location>
</feature>
<protein>
    <recommendedName>
        <fullName evidence="4">DUF4267 domain-containing protein</fullName>
    </recommendedName>
</protein>
<dbReference type="Proteomes" id="UP000177622">
    <property type="component" value="Unassembled WGS sequence"/>
</dbReference>
<gene>
    <name evidence="2" type="ORF">PENARI_c008G03653</name>
</gene>
<keyword evidence="1" id="KW-0812">Transmembrane</keyword>
<evidence type="ECO:0000313" key="3">
    <source>
        <dbReference type="Proteomes" id="UP000177622"/>
    </source>
</evidence>
<dbReference type="OrthoDB" id="5070419at2759"/>
<evidence type="ECO:0008006" key="4">
    <source>
        <dbReference type="Google" id="ProtNLM"/>
    </source>
</evidence>
<sequence length="133" mass="14431">MSDSNHLTYLPYILDAATCAIGSLLIYSGVKGTFIDPLAWAKGFGLPTATPENVVLFPSATGRNLGAGIFVWAMILLRERKVLGIFLMCWSWAGVADTKVLYAHPKGTNRAMHIRNTVLVLVLGPLLIQSSRS</sequence>
<dbReference type="Pfam" id="PF14087">
    <property type="entry name" value="DUF4267"/>
    <property type="match status" value="1"/>
</dbReference>
<keyword evidence="1" id="KW-1133">Transmembrane helix</keyword>
<keyword evidence="3" id="KW-1185">Reference proteome</keyword>
<evidence type="ECO:0000256" key="1">
    <source>
        <dbReference type="SAM" id="Phobius"/>
    </source>
</evidence>
<feature type="transmembrane region" description="Helical" evidence="1">
    <location>
        <begin position="55"/>
        <end position="75"/>
    </location>
</feature>
<reference evidence="2 3" key="1">
    <citation type="journal article" date="2016" name="Sci. Rep.">
        <title>Penicillium arizonense, a new, genome sequenced fungal species, reveals a high chemical diversity in secreted metabolites.</title>
        <authorList>
            <person name="Grijseels S."/>
            <person name="Nielsen J.C."/>
            <person name="Randelovic M."/>
            <person name="Nielsen J."/>
            <person name="Nielsen K.F."/>
            <person name="Workman M."/>
            <person name="Frisvad J.C."/>
        </authorList>
    </citation>
    <scope>NUCLEOTIDE SEQUENCE [LARGE SCALE GENOMIC DNA]</scope>
    <source>
        <strain evidence="2 3">CBS 141311</strain>
    </source>
</reference>
<organism evidence="2 3">
    <name type="scientific">Penicillium arizonense</name>
    <dbReference type="NCBI Taxonomy" id="1835702"/>
    <lineage>
        <taxon>Eukaryota</taxon>
        <taxon>Fungi</taxon>
        <taxon>Dikarya</taxon>
        <taxon>Ascomycota</taxon>
        <taxon>Pezizomycotina</taxon>
        <taxon>Eurotiomycetes</taxon>
        <taxon>Eurotiomycetidae</taxon>
        <taxon>Eurotiales</taxon>
        <taxon>Aspergillaceae</taxon>
        <taxon>Penicillium</taxon>
    </lineage>
</organism>
<proteinExistence type="predicted"/>
<keyword evidence="1" id="KW-0472">Membrane</keyword>
<name>A0A1F5LJU1_PENAI</name>